<evidence type="ECO:0008006" key="5">
    <source>
        <dbReference type="Google" id="ProtNLM"/>
    </source>
</evidence>
<protein>
    <recommendedName>
        <fullName evidence="5">DUF4237 domain-containing protein</fullName>
    </recommendedName>
</protein>
<dbReference type="RefSeq" id="WP_131450393.1">
    <property type="nucleotide sequence ID" value="NZ_SJZI01000050.1"/>
</dbReference>
<keyword evidence="2" id="KW-0732">Signal</keyword>
<proteinExistence type="predicted"/>
<evidence type="ECO:0000256" key="2">
    <source>
        <dbReference type="SAM" id="SignalP"/>
    </source>
</evidence>
<accession>A0A4V2NV98</accession>
<keyword evidence="4" id="KW-1185">Reference proteome</keyword>
<feature type="region of interest" description="Disordered" evidence="1">
    <location>
        <begin position="153"/>
        <end position="176"/>
    </location>
</feature>
<name>A0A4V2NV98_9BACT</name>
<feature type="compositionally biased region" description="Basic and acidic residues" evidence="1">
    <location>
        <begin position="165"/>
        <end position="176"/>
    </location>
</feature>
<organism evidence="3 4">
    <name type="scientific">Flaviaesturariibacter flavus</name>
    <dbReference type="NCBI Taxonomy" id="2502780"/>
    <lineage>
        <taxon>Bacteria</taxon>
        <taxon>Pseudomonadati</taxon>
        <taxon>Bacteroidota</taxon>
        <taxon>Chitinophagia</taxon>
        <taxon>Chitinophagales</taxon>
        <taxon>Chitinophagaceae</taxon>
        <taxon>Flaviaestuariibacter</taxon>
    </lineage>
</organism>
<reference evidence="3 4" key="1">
    <citation type="submission" date="2019-03" db="EMBL/GenBank/DDBJ databases">
        <authorList>
            <person name="Kim M.K.M."/>
        </authorList>
    </citation>
    <scope>NUCLEOTIDE SEQUENCE [LARGE SCALE GENOMIC DNA]</scope>
    <source>
        <strain evidence="3 4">17J68-12</strain>
    </source>
</reference>
<evidence type="ECO:0000313" key="4">
    <source>
        <dbReference type="Proteomes" id="UP000295334"/>
    </source>
</evidence>
<dbReference type="OrthoDB" id="9899034at2"/>
<dbReference type="Proteomes" id="UP000295334">
    <property type="component" value="Unassembled WGS sequence"/>
</dbReference>
<feature type="chain" id="PRO_5020974820" description="DUF4237 domain-containing protein" evidence="2">
    <location>
        <begin position="21"/>
        <end position="176"/>
    </location>
</feature>
<evidence type="ECO:0000256" key="1">
    <source>
        <dbReference type="SAM" id="MobiDB-lite"/>
    </source>
</evidence>
<dbReference type="EMBL" id="SJZI01000050">
    <property type="protein sequence ID" value="TCJ12636.1"/>
    <property type="molecule type" value="Genomic_DNA"/>
</dbReference>
<feature type="signal peptide" evidence="2">
    <location>
        <begin position="1"/>
        <end position="20"/>
    </location>
</feature>
<evidence type="ECO:0000313" key="3">
    <source>
        <dbReference type="EMBL" id="TCJ12636.1"/>
    </source>
</evidence>
<sequence length="176" mass="18093">MKKLILSAGIMALLCAGAAAQEKKKAKPLKSPESPAIRMEHTSANAAKAPAAGSSTYEISDPVVNFYNGRVSGAIPDEDVWRPIIGMPKLRYGVAHGRLLFMNTIGNSNGGNTGGGAVGTGTSPGAVGISGVAPGVNGKNFYAGPGIYGNRVRLSGSPVTLPPSRLRDRDADNHKP</sequence>
<comment type="caution">
    <text evidence="3">The sequence shown here is derived from an EMBL/GenBank/DDBJ whole genome shotgun (WGS) entry which is preliminary data.</text>
</comment>
<dbReference type="AlphaFoldDB" id="A0A4V2NV98"/>
<gene>
    <name evidence="3" type="ORF">EPD60_15330</name>
</gene>